<feature type="compositionally biased region" description="Polar residues" evidence="2">
    <location>
        <begin position="57"/>
        <end position="76"/>
    </location>
</feature>
<sequence length="76" mass="8576">MKVSEEFGIAQSVISRLWQRFQDDGNVSRCYSTGHHRDTTPNEDRYLAITAKRNKRSTASNLSRQLSSASGTTISR</sequence>
<evidence type="ECO:0000313" key="4">
    <source>
        <dbReference type="Proteomes" id="UP000887159"/>
    </source>
</evidence>
<comment type="caution">
    <text evidence="3">The sequence shown here is derived from an EMBL/GenBank/DDBJ whole genome shotgun (WGS) entry which is preliminary data.</text>
</comment>
<proteinExistence type="predicted"/>
<dbReference type="InterPro" id="IPR009057">
    <property type="entry name" value="Homeodomain-like_sf"/>
</dbReference>
<protein>
    <submittedName>
        <fullName evidence="3">HTH_Tnp_Tc3_2 domain-containing protein</fullName>
    </submittedName>
</protein>
<dbReference type="EMBL" id="BMAU01021195">
    <property type="protein sequence ID" value="GFX97064.1"/>
    <property type="molecule type" value="Genomic_DNA"/>
</dbReference>
<feature type="region of interest" description="Disordered" evidence="2">
    <location>
        <begin position="52"/>
        <end position="76"/>
    </location>
</feature>
<dbReference type="GO" id="GO:0005634">
    <property type="term" value="C:nucleus"/>
    <property type="evidence" value="ECO:0007669"/>
    <property type="project" value="UniProtKB-SubCell"/>
</dbReference>
<dbReference type="Proteomes" id="UP000887159">
    <property type="component" value="Unassembled WGS sequence"/>
</dbReference>
<evidence type="ECO:0000256" key="2">
    <source>
        <dbReference type="SAM" id="MobiDB-lite"/>
    </source>
</evidence>
<accession>A0A8X6V8K6</accession>
<evidence type="ECO:0000313" key="3">
    <source>
        <dbReference type="EMBL" id="GFX97064.1"/>
    </source>
</evidence>
<organism evidence="3 4">
    <name type="scientific">Trichonephila clavipes</name>
    <name type="common">Golden silk orbweaver</name>
    <name type="synonym">Nephila clavipes</name>
    <dbReference type="NCBI Taxonomy" id="2585209"/>
    <lineage>
        <taxon>Eukaryota</taxon>
        <taxon>Metazoa</taxon>
        <taxon>Ecdysozoa</taxon>
        <taxon>Arthropoda</taxon>
        <taxon>Chelicerata</taxon>
        <taxon>Arachnida</taxon>
        <taxon>Araneae</taxon>
        <taxon>Araneomorphae</taxon>
        <taxon>Entelegynae</taxon>
        <taxon>Araneoidea</taxon>
        <taxon>Nephilidae</taxon>
        <taxon>Trichonephila</taxon>
    </lineage>
</organism>
<reference evidence="3" key="1">
    <citation type="submission" date="2020-08" db="EMBL/GenBank/DDBJ databases">
        <title>Multicomponent nature underlies the extraordinary mechanical properties of spider dragline silk.</title>
        <authorList>
            <person name="Kono N."/>
            <person name="Nakamura H."/>
            <person name="Mori M."/>
            <person name="Yoshida Y."/>
            <person name="Ohtoshi R."/>
            <person name="Malay A.D."/>
            <person name="Moran D.A.P."/>
            <person name="Tomita M."/>
            <person name="Numata K."/>
            <person name="Arakawa K."/>
        </authorList>
    </citation>
    <scope>NUCLEOTIDE SEQUENCE</scope>
</reference>
<keyword evidence="4" id="KW-1185">Reference proteome</keyword>
<evidence type="ECO:0000256" key="1">
    <source>
        <dbReference type="ARBA" id="ARBA00004123"/>
    </source>
</evidence>
<comment type="subcellular location">
    <subcellularLocation>
        <location evidence="1">Nucleus</location>
    </subcellularLocation>
</comment>
<gene>
    <name evidence="3" type="primary">AVEN_165383_1</name>
    <name evidence="3" type="ORF">TNCV_1997961</name>
</gene>
<name>A0A8X6V8K6_TRICX</name>
<dbReference type="AlphaFoldDB" id="A0A8X6V8K6"/>
<dbReference type="SUPFAM" id="SSF46689">
    <property type="entry name" value="Homeodomain-like"/>
    <property type="match status" value="1"/>
</dbReference>